<dbReference type="AlphaFoldDB" id="A0A4Z0A5Y5"/>
<comment type="caution">
    <text evidence="2">The sequence shown here is derived from an EMBL/GenBank/DDBJ whole genome shotgun (WGS) entry which is preliminary data.</text>
</comment>
<organism evidence="2 3">
    <name type="scientific">Hericium alpestre</name>
    <dbReference type="NCBI Taxonomy" id="135208"/>
    <lineage>
        <taxon>Eukaryota</taxon>
        <taxon>Fungi</taxon>
        <taxon>Dikarya</taxon>
        <taxon>Basidiomycota</taxon>
        <taxon>Agaricomycotina</taxon>
        <taxon>Agaricomycetes</taxon>
        <taxon>Russulales</taxon>
        <taxon>Hericiaceae</taxon>
        <taxon>Hericium</taxon>
    </lineage>
</organism>
<evidence type="ECO:0000313" key="3">
    <source>
        <dbReference type="Proteomes" id="UP000298061"/>
    </source>
</evidence>
<gene>
    <name evidence="2" type="ORF">EWM64_g1590</name>
</gene>
<evidence type="ECO:0000313" key="2">
    <source>
        <dbReference type="EMBL" id="TFY82422.1"/>
    </source>
</evidence>
<reference evidence="2 3" key="1">
    <citation type="submission" date="2019-02" db="EMBL/GenBank/DDBJ databases">
        <title>Genome sequencing of the rare red list fungi Hericium alpestre (H. flagellum).</title>
        <authorList>
            <person name="Buettner E."/>
            <person name="Kellner H."/>
        </authorList>
    </citation>
    <scope>NUCLEOTIDE SEQUENCE [LARGE SCALE GENOMIC DNA]</scope>
    <source>
        <strain evidence="2 3">DSM 108284</strain>
    </source>
</reference>
<sequence>MVAHLEVLTQVGLAIWGAARKCQQDNKDELKNSFNNGSEYPDRRGNYRVP</sequence>
<proteinExistence type="predicted"/>
<dbReference type="EMBL" id="SFCI01000110">
    <property type="protein sequence ID" value="TFY82422.1"/>
    <property type="molecule type" value="Genomic_DNA"/>
</dbReference>
<protein>
    <submittedName>
        <fullName evidence="2">Uncharacterized protein</fullName>
    </submittedName>
</protein>
<accession>A0A4Z0A5Y5</accession>
<evidence type="ECO:0000256" key="1">
    <source>
        <dbReference type="SAM" id="MobiDB-lite"/>
    </source>
</evidence>
<keyword evidence="3" id="KW-1185">Reference proteome</keyword>
<name>A0A4Z0A5Y5_9AGAM</name>
<feature type="region of interest" description="Disordered" evidence="1">
    <location>
        <begin position="29"/>
        <end position="50"/>
    </location>
</feature>
<feature type="compositionally biased region" description="Basic and acidic residues" evidence="1">
    <location>
        <begin position="40"/>
        <end position="50"/>
    </location>
</feature>
<dbReference type="Proteomes" id="UP000298061">
    <property type="component" value="Unassembled WGS sequence"/>
</dbReference>